<sequence>MPHTGHTDAATAHLEEALRTGPFHLALRAALAARGMSLQRVQHHLAGRGVRVGVTSLSYWQQGVRRPRRTESLRAVRLLEEILQLPRESLTRLLARPAGTATDERPAARPYRSIVGAPESVERLLKELDAPLDGGLHTISHHENVRIGSRRELSSRESHHVVRAHRDGMDRYVAIHQGEQGCQPELVEVHALEDCRRGRVRWDRTTGVVVAELLFDVRLSLGETHIFRYRIEDGTGRESTEYMRGFGFAGGQYALHVRFAADALPVRCRRFARLTARSPLCDRHDLTLGGRHRSVHMVETEVSTGVLGIGWEWD</sequence>
<name>A0ABT7DHG1_9ACTN</name>
<evidence type="ECO:0000313" key="2">
    <source>
        <dbReference type="Proteomes" id="UP001237194"/>
    </source>
</evidence>
<keyword evidence="2" id="KW-1185">Reference proteome</keyword>
<gene>
    <name evidence="1" type="ORF">P5W92_33405</name>
</gene>
<evidence type="ECO:0000313" key="1">
    <source>
        <dbReference type="EMBL" id="MDJ1645270.1"/>
    </source>
</evidence>
<dbReference type="Proteomes" id="UP001237194">
    <property type="component" value="Unassembled WGS sequence"/>
</dbReference>
<organism evidence="1 2">
    <name type="scientific">Streptomyces pakalii</name>
    <dbReference type="NCBI Taxonomy" id="3036494"/>
    <lineage>
        <taxon>Bacteria</taxon>
        <taxon>Bacillati</taxon>
        <taxon>Actinomycetota</taxon>
        <taxon>Actinomycetes</taxon>
        <taxon>Kitasatosporales</taxon>
        <taxon>Streptomycetaceae</taxon>
        <taxon>Streptomyces</taxon>
    </lineage>
</organism>
<evidence type="ECO:0008006" key="3">
    <source>
        <dbReference type="Google" id="ProtNLM"/>
    </source>
</evidence>
<comment type="caution">
    <text evidence="1">The sequence shown here is derived from an EMBL/GenBank/DDBJ whole genome shotgun (WGS) entry which is preliminary data.</text>
</comment>
<dbReference type="EMBL" id="JARWAF010000021">
    <property type="protein sequence ID" value="MDJ1645270.1"/>
    <property type="molecule type" value="Genomic_DNA"/>
</dbReference>
<proteinExistence type="predicted"/>
<reference evidence="1 2" key="1">
    <citation type="submission" date="2023-04" db="EMBL/GenBank/DDBJ databases">
        <title>A novel species of the genus Streptomyces: Streptomyces pakalii sp. nov. isolated from a Mexican soil jungle.</title>
        <authorList>
            <person name="Chavez-Hernandez M.A."/>
            <person name="Ortiz-Alvarez J."/>
            <person name="Villa-Tanaca L."/>
            <person name="Hernandez-Rodriguez C."/>
        </authorList>
    </citation>
    <scope>NUCLEOTIDE SEQUENCE [LARGE SCALE GENOMIC DNA]</scope>
    <source>
        <strain evidence="1 2">ENCB-J15</strain>
    </source>
</reference>
<dbReference type="RefSeq" id="WP_283901150.1">
    <property type="nucleotide sequence ID" value="NZ_JARWAF010000021.1"/>
</dbReference>
<protein>
    <recommendedName>
        <fullName evidence="3">XRE family transcriptional regulator</fullName>
    </recommendedName>
</protein>
<accession>A0ABT7DHG1</accession>